<evidence type="ECO:0000313" key="3">
    <source>
        <dbReference type="EMBL" id="BBO22967.1"/>
    </source>
</evidence>
<accession>A0A809S324</accession>
<proteinExistence type="predicted"/>
<dbReference type="EMBL" id="AP021858">
    <property type="protein sequence ID" value="BBO22967.1"/>
    <property type="molecule type" value="Genomic_DNA"/>
</dbReference>
<feature type="domain" description="Ice-binding protein C-terminal" evidence="2">
    <location>
        <begin position="216"/>
        <end position="238"/>
    </location>
</feature>
<dbReference type="AlphaFoldDB" id="A0A809S324"/>
<protein>
    <recommendedName>
        <fullName evidence="2">Ice-binding protein C-terminal domain-containing protein</fullName>
    </recommendedName>
</protein>
<evidence type="ECO:0000259" key="2">
    <source>
        <dbReference type="Pfam" id="PF07589"/>
    </source>
</evidence>
<dbReference type="NCBIfam" id="TIGR02595">
    <property type="entry name" value="PEP_CTERM"/>
    <property type="match status" value="1"/>
</dbReference>
<dbReference type="Pfam" id="PF07589">
    <property type="entry name" value="PEP-CTERM"/>
    <property type="match status" value="1"/>
</dbReference>
<feature type="signal peptide" evidence="1">
    <location>
        <begin position="1"/>
        <end position="23"/>
    </location>
</feature>
<feature type="chain" id="PRO_5035235935" description="Ice-binding protein C-terminal domain-containing protein" evidence="1">
    <location>
        <begin position="24"/>
        <end position="239"/>
    </location>
</feature>
<evidence type="ECO:0000313" key="4">
    <source>
        <dbReference type="Proteomes" id="UP000662873"/>
    </source>
</evidence>
<sequence>MKNRILAVAGAFGLLTAFANSQAFPVINEFVADHTGSDTNEFVEVFGSANSDLSNYFVLEIEGDSTGAGVLDEIIQVGTTDAGGFWVTPYSAGMLENGTITLLLVTDLSGVVVGLDLDVDNDGVFDVTPWTSIVDSVGVTDGGASDVNYSSVVLGPGYDGNSFRPGGASRIPNGVDTDTTADWMRNDFDGEGFPGFTGTPDVGEALNTAGSTNLAAVPEPATMAALALGAIGLIRRRRS</sequence>
<dbReference type="KEGG" id="npy:NPRO_05620"/>
<gene>
    <name evidence="3" type="ORF">NPRO_05620</name>
</gene>
<name>A0A809S324_9BACT</name>
<dbReference type="Proteomes" id="UP000662873">
    <property type="component" value="Chromosome"/>
</dbReference>
<keyword evidence="1" id="KW-0732">Signal</keyword>
<dbReference type="InterPro" id="IPR013424">
    <property type="entry name" value="Ice-binding_C"/>
</dbReference>
<reference evidence="3" key="1">
    <citation type="journal article" name="DNA Res.">
        <title>The physiological potential of anammox bacteria as revealed by their core genome structure.</title>
        <authorList>
            <person name="Okubo T."/>
            <person name="Toyoda A."/>
            <person name="Fukuhara K."/>
            <person name="Uchiyama I."/>
            <person name="Harigaya Y."/>
            <person name="Kuroiwa M."/>
            <person name="Suzuki T."/>
            <person name="Murakami Y."/>
            <person name="Suwa Y."/>
            <person name="Takami H."/>
        </authorList>
    </citation>
    <scope>NUCLEOTIDE SEQUENCE</scope>
    <source>
        <strain evidence="3">317325-2</strain>
    </source>
</reference>
<evidence type="ECO:0000256" key="1">
    <source>
        <dbReference type="SAM" id="SignalP"/>
    </source>
</evidence>
<organism evidence="3 4">
    <name type="scientific">Candidatus Nitrosymbiomonas proteolyticus</name>
    <dbReference type="NCBI Taxonomy" id="2608984"/>
    <lineage>
        <taxon>Bacteria</taxon>
        <taxon>Bacillati</taxon>
        <taxon>Armatimonadota</taxon>
        <taxon>Armatimonadota incertae sedis</taxon>
        <taxon>Candidatus Nitrosymbiomonas</taxon>
    </lineage>
</organism>